<sequence length="295" mass="31599">MSPTQYGCPVRLRAQRLLGAASVLALASVGLGLAGAHDSARAATTTAAAVTNQVNMPTGNIASNGVTWKPVVSQDFTKNAARGQFSKVYGTAWAGYSGFKDTSNRGVYAPDKVLSVSGGNLNYYLHSTNGVAQVAAPMPNGYSPQTYGRYAIRVRTDSLPGYKLAFLLWPTSNNWNDGEIDFPDGDMTSKMYPASAIIGTYDKNGKTVPTFDKPPQSAAPTMGTGWHDAVIEWTKGHVRWYWDGKLVGQTTNTAGVPTKPMRWTLQAETAVDGTKLSSSTTGKVQVAWVVQYKES</sequence>
<proteinExistence type="predicted"/>
<dbReference type="CDD" id="cd00413">
    <property type="entry name" value="Glyco_hydrolase_16"/>
    <property type="match status" value="1"/>
</dbReference>
<dbReference type="InterPro" id="IPR000757">
    <property type="entry name" value="Beta-glucanase-like"/>
</dbReference>
<dbReference type="PROSITE" id="PS51762">
    <property type="entry name" value="GH16_2"/>
    <property type="match status" value="1"/>
</dbReference>
<reference evidence="3 4" key="1">
    <citation type="submission" date="2018-10" db="EMBL/GenBank/DDBJ databases">
        <title>Sequencing the genomes of 1000 actinobacteria strains.</title>
        <authorList>
            <person name="Klenk H.-P."/>
        </authorList>
    </citation>
    <scope>NUCLEOTIDE SEQUENCE [LARGE SCALE GENOMIC DNA]</scope>
    <source>
        <strain evidence="3 4">DSM 17894</strain>
    </source>
</reference>
<feature type="chain" id="PRO_5019846902" evidence="1">
    <location>
        <begin position="43"/>
        <end position="295"/>
    </location>
</feature>
<dbReference type="GO" id="GO:0005975">
    <property type="term" value="P:carbohydrate metabolic process"/>
    <property type="evidence" value="ECO:0007669"/>
    <property type="project" value="InterPro"/>
</dbReference>
<dbReference type="Gene3D" id="2.60.120.200">
    <property type="match status" value="1"/>
</dbReference>
<organism evidence="3 4">
    <name type="scientific">Frondihabitans australicus</name>
    <dbReference type="NCBI Taxonomy" id="386892"/>
    <lineage>
        <taxon>Bacteria</taxon>
        <taxon>Bacillati</taxon>
        <taxon>Actinomycetota</taxon>
        <taxon>Actinomycetes</taxon>
        <taxon>Micrococcales</taxon>
        <taxon>Microbacteriaceae</taxon>
        <taxon>Frondihabitans</taxon>
    </lineage>
</organism>
<keyword evidence="4" id="KW-1185">Reference proteome</keyword>
<dbReference type="GO" id="GO:0004553">
    <property type="term" value="F:hydrolase activity, hydrolyzing O-glycosyl compounds"/>
    <property type="evidence" value="ECO:0007669"/>
    <property type="project" value="InterPro"/>
</dbReference>
<name>A0A495IC81_9MICO</name>
<dbReference type="InterPro" id="IPR013320">
    <property type="entry name" value="ConA-like_dom_sf"/>
</dbReference>
<evidence type="ECO:0000259" key="2">
    <source>
        <dbReference type="PROSITE" id="PS51762"/>
    </source>
</evidence>
<keyword evidence="3" id="KW-0378">Hydrolase</keyword>
<gene>
    <name evidence="3" type="ORF">C8E83_0707</name>
</gene>
<dbReference type="Proteomes" id="UP000280008">
    <property type="component" value="Unassembled WGS sequence"/>
</dbReference>
<evidence type="ECO:0000313" key="4">
    <source>
        <dbReference type="Proteomes" id="UP000280008"/>
    </source>
</evidence>
<dbReference type="EMBL" id="RBKS01000001">
    <property type="protein sequence ID" value="RKR73614.1"/>
    <property type="molecule type" value="Genomic_DNA"/>
</dbReference>
<accession>A0A495IC81</accession>
<dbReference type="AlphaFoldDB" id="A0A495IC81"/>
<evidence type="ECO:0000313" key="3">
    <source>
        <dbReference type="EMBL" id="RKR73614.1"/>
    </source>
</evidence>
<dbReference type="Pfam" id="PF00722">
    <property type="entry name" value="Glyco_hydro_16"/>
    <property type="match status" value="1"/>
</dbReference>
<protein>
    <submittedName>
        <fullName evidence="3">Glycosyl hydrolase family 16</fullName>
    </submittedName>
</protein>
<comment type="caution">
    <text evidence="3">The sequence shown here is derived from an EMBL/GenBank/DDBJ whole genome shotgun (WGS) entry which is preliminary data.</text>
</comment>
<feature type="domain" description="GH16" evidence="2">
    <location>
        <begin position="66"/>
        <end position="295"/>
    </location>
</feature>
<keyword evidence="1" id="KW-0732">Signal</keyword>
<feature type="signal peptide" evidence="1">
    <location>
        <begin position="1"/>
        <end position="42"/>
    </location>
</feature>
<evidence type="ECO:0000256" key="1">
    <source>
        <dbReference type="SAM" id="SignalP"/>
    </source>
</evidence>
<dbReference type="SUPFAM" id="SSF49899">
    <property type="entry name" value="Concanavalin A-like lectins/glucanases"/>
    <property type="match status" value="1"/>
</dbReference>